<dbReference type="AlphaFoldDB" id="A0A4C1Z0Y5"/>
<dbReference type="Proteomes" id="UP000299102">
    <property type="component" value="Unassembled WGS sequence"/>
</dbReference>
<evidence type="ECO:0000313" key="1">
    <source>
        <dbReference type="EMBL" id="GBP80833.1"/>
    </source>
</evidence>
<organism evidence="1 2">
    <name type="scientific">Eumeta variegata</name>
    <name type="common">Bagworm moth</name>
    <name type="synonym">Eumeta japonica</name>
    <dbReference type="NCBI Taxonomy" id="151549"/>
    <lineage>
        <taxon>Eukaryota</taxon>
        <taxon>Metazoa</taxon>
        <taxon>Ecdysozoa</taxon>
        <taxon>Arthropoda</taxon>
        <taxon>Hexapoda</taxon>
        <taxon>Insecta</taxon>
        <taxon>Pterygota</taxon>
        <taxon>Neoptera</taxon>
        <taxon>Endopterygota</taxon>
        <taxon>Lepidoptera</taxon>
        <taxon>Glossata</taxon>
        <taxon>Ditrysia</taxon>
        <taxon>Tineoidea</taxon>
        <taxon>Psychidae</taxon>
        <taxon>Oiketicinae</taxon>
        <taxon>Eumeta</taxon>
    </lineage>
</organism>
<dbReference type="OrthoDB" id="9995375at2759"/>
<sequence>MVAMIMKELLCTYRNPIDVAYALNEYGGIYSSMTRVRSLRLERIRKRRRDTCPDYQQSTRPDVIVRITAKHKLHDSVSLAVVGITLHTVSCVYYRDDGEDATGRFIKMAVAASENKIKDYNVKMAIRNWEKTIMNVLAENWKQ</sequence>
<dbReference type="InterPro" id="IPR027417">
    <property type="entry name" value="P-loop_NTPase"/>
</dbReference>
<comment type="caution">
    <text evidence="1">The sequence shown here is derived from an EMBL/GenBank/DDBJ whole genome shotgun (WGS) entry which is preliminary data.</text>
</comment>
<protein>
    <submittedName>
        <fullName evidence="1">Uncharacterized protein</fullName>
    </submittedName>
</protein>
<dbReference type="Gene3D" id="3.40.50.300">
    <property type="entry name" value="P-loop containing nucleotide triphosphate hydrolases"/>
    <property type="match status" value="1"/>
</dbReference>
<name>A0A4C1Z0Y5_EUMVA</name>
<evidence type="ECO:0000313" key="2">
    <source>
        <dbReference type="Proteomes" id="UP000299102"/>
    </source>
</evidence>
<gene>
    <name evidence="1" type="ORF">EVAR_99928_1</name>
</gene>
<dbReference type="EMBL" id="BGZK01001484">
    <property type="protein sequence ID" value="GBP80833.1"/>
    <property type="molecule type" value="Genomic_DNA"/>
</dbReference>
<keyword evidence="2" id="KW-1185">Reference proteome</keyword>
<proteinExistence type="predicted"/>
<accession>A0A4C1Z0Y5</accession>
<reference evidence="1 2" key="1">
    <citation type="journal article" date="2019" name="Commun. Biol.">
        <title>The bagworm genome reveals a unique fibroin gene that provides high tensile strength.</title>
        <authorList>
            <person name="Kono N."/>
            <person name="Nakamura H."/>
            <person name="Ohtoshi R."/>
            <person name="Tomita M."/>
            <person name="Numata K."/>
            <person name="Arakawa K."/>
        </authorList>
    </citation>
    <scope>NUCLEOTIDE SEQUENCE [LARGE SCALE GENOMIC DNA]</scope>
</reference>